<keyword evidence="1" id="KW-0560">Oxidoreductase</keyword>
<dbReference type="FunFam" id="3.40.50.720:FF:000121">
    <property type="entry name" value="Prostaglandin reductase 2"/>
    <property type="match status" value="1"/>
</dbReference>
<feature type="domain" description="Enoyl reductase (ER)" evidence="2">
    <location>
        <begin position="24"/>
        <end position="320"/>
    </location>
</feature>
<dbReference type="Proteomes" id="UP000509510">
    <property type="component" value="Chromosome IV"/>
</dbReference>
<keyword evidence="4" id="KW-1185">Reference proteome</keyword>
<name>A0A7H8R0D6_TALRU</name>
<dbReference type="SMART" id="SM00829">
    <property type="entry name" value="PKS_ER"/>
    <property type="match status" value="1"/>
</dbReference>
<dbReference type="SUPFAM" id="SSF51735">
    <property type="entry name" value="NAD(P)-binding Rossmann-fold domains"/>
    <property type="match status" value="1"/>
</dbReference>
<dbReference type="SUPFAM" id="SSF50129">
    <property type="entry name" value="GroES-like"/>
    <property type="match status" value="1"/>
</dbReference>
<dbReference type="CDD" id="cd05288">
    <property type="entry name" value="PGDH"/>
    <property type="match status" value="1"/>
</dbReference>
<dbReference type="Gene3D" id="3.90.180.10">
    <property type="entry name" value="Medium-chain alcohol dehydrogenases, catalytic domain"/>
    <property type="match status" value="1"/>
</dbReference>
<evidence type="ECO:0000313" key="4">
    <source>
        <dbReference type="Proteomes" id="UP000509510"/>
    </source>
</evidence>
<dbReference type="PANTHER" id="PTHR43205:SF19">
    <property type="entry name" value="ENOYL REDUCTASE (ER) DOMAIN-CONTAINING PROTEIN"/>
    <property type="match status" value="1"/>
</dbReference>
<protein>
    <recommendedName>
        <fullName evidence="2">Enoyl reductase (ER) domain-containing protein</fullName>
    </recommendedName>
</protein>
<dbReference type="EMBL" id="CP055901">
    <property type="protein sequence ID" value="QKX59820.1"/>
    <property type="molecule type" value="Genomic_DNA"/>
</dbReference>
<evidence type="ECO:0000256" key="1">
    <source>
        <dbReference type="ARBA" id="ARBA00023002"/>
    </source>
</evidence>
<dbReference type="GO" id="GO:0016628">
    <property type="term" value="F:oxidoreductase activity, acting on the CH-CH group of donors, NAD or NADP as acceptor"/>
    <property type="evidence" value="ECO:0007669"/>
    <property type="project" value="InterPro"/>
</dbReference>
<proteinExistence type="predicted"/>
<evidence type="ECO:0000313" key="3">
    <source>
        <dbReference type="EMBL" id="QKX59820.1"/>
    </source>
</evidence>
<dbReference type="RefSeq" id="XP_035345997.1">
    <property type="nucleotide sequence ID" value="XM_035490104.1"/>
</dbReference>
<dbReference type="Pfam" id="PF00107">
    <property type="entry name" value="ADH_zinc_N"/>
    <property type="match status" value="1"/>
</dbReference>
<dbReference type="InterPro" id="IPR041694">
    <property type="entry name" value="ADH_N_2"/>
</dbReference>
<evidence type="ECO:0000259" key="2">
    <source>
        <dbReference type="SMART" id="SM00829"/>
    </source>
</evidence>
<dbReference type="KEGG" id="trg:TRUGW13939_06962"/>
<dbReference type="GeneID" id="55994455"/>
<accession>A0A7H8R0D6</accession>
<reference evidence="4" key="1">
    <citation type="submission" date="2020-06" db="EMBL/GenBank/DDBJ databases">
        <title>A chromosome-scale genome assembly of Talaromyces rugulosus W13939.</title>
        <authorList>
            <person name="Wang B."/>
            <person name="Guo L."/>
            <person name="Ye K."/>
            <person name="Wang L."/>
        </authorList>
    </citation>
    <scope>NUCLEOTIDE SEQUENCE [LARGE SCALE GENOMIC DNA]</scope>
    <source>
        <strain evidence="4">W13939</strain>
    </source>
</reference>
<dbReference type="Pfam" id="PF16884">
    <property type="entry name" value="ADH_N_2"/>
    <property type="match status" value="1"/>
</dbReference>
<dbReference type="InterPro" id="IPR013149">
    <property type="entry name" value="ADH-like_C"/>
</dbReference>
<dbReference type="Gene3D" id="3.40.50.720">
    <property type="entry name" value="NAD(P)-binding Rossmann-like Domain"/>
    <property type="match status" value="1"/>
</dbReference>
<dbReference type="PANTHER" id="PTHR43205">
    <property type="entry name" value="PROSTAGLANDIN REDUCTASE"/>
    <property type="match status" value="1"/>
</dbReference>
<dbReference type="InterPro" id="IPR020843">
    <property type="entry name" value="ER"/>
</dbReference>
<dbReference type="InterPro" id="IPR036291">
    <property type="entry name" value="NAD(P)-bd_dom_sf"/>
</dbReference>
<sequence>MEVQKSRQWILQNKPQGLPILDRGHNGTFALVTATLPQLGENQVLVKPVYLSNDPAQQVWMSMSTADCHPERAYAPPIEVGDPIAAFAIAEVVESQCARLSPGILVYGRVSWSDLAIIDEKDCFFTLESPTEKGLSITQRMGSLGLSGLTAYYGLYDIVNATANDSIVISGAAGAVGIMAVQIAKRIIGCKYVIGIAGTDEKCRFVEKLGADVCLNYRSSSFEADLQEATKDCVDVYFDNVGGRILDMMLKRLKAQGRVAACGAIANYSNDDSQLGLANYVDVVTMRLKILGFNVADYIHKSAEVSEILLQAWKEGKIVLGAETETVFESRLEEVPHTWLEIFKGGNKGKMITKVI</sequence>
<gene>
    <name evidence="3" type="ORF">TRUGW13939_06962</name>
</gene>
<dbReference type="AlphaFoldDB" id="A0A7H8R0D6"/>
<dbReference type="InterPro" id="IPR045010">
    <property type="entry name" value="MDR_fam"/>
</dbReference>
<dbReference type="OrthoDB" id="809632at2759"/>
<dbReference type="InterPro" id="IPR011032">
    <property type="entry name" value="GroES-like_sf"/>
</dbReference>
<organism evidence="3 4">
    <name type="scientific">Talaromyces rugulosus</name>
    <name type="common">Penicillium rugulosum</name>
    <dbReference type="NCBI Taxonomy" id="121627"/>
    <lineage>
        <taxon>Eukaryota</taxon>
        <taxon>Fungi</taxon>
        <taxon>Dikarya</taxon>
        <taxon>Ascomycota</taxon>
        <taxon>Pezizomycotina</taxon>
        <taxon>Eurotiomycetes</taxon>
        <taxon>Eurotiomycetidae</taxon>
        <taxon>Eurotiales</taxon>
        <taxon>Trichocomaceae</taxon>
        <taxon>Talaromyces</taxon>
        <taxon>Talaromyces sect. Islandici</taxon>
    </lineage>
</organism>